<comment type="caution">
    <text evidence="2">The sequence shown here is derived from an EMBL/GenBank/DDBJ whole genome shotgun (WGS) entry which is preliminary data.</text>
</comment>
<feature type="domain" description="Reverse transcriptase zinc-binding" evidence="1">
    <location>
        <begin position="1"/>
        <end position="85"/>
    </location>
</feature>
<evidence type="ECO:0000259" key="1">
    <source>
        <dbReference type="Pfam" id="PF13966"/>
    </source>
</evidence>
<evidence type="ECO:0000313" key="2">
    <source>
        <dbReference type="EMBL" id="GAV59045.1"/>
    </source>
</evidence>
<dbReference type="InParanoid" id="A0A1Q3ATP3"/>
<dbReference type="AlphaFoldDB" id="A0A1Q3ATP3"/>
<name>A0A1Q3ATP3_CEPFO</name>
<evidence type="ECO:0000313" key="3">
    <source>
        <dbReference type="Proteomes" id="UP000187406"/>
    </source>
</evidence>
<dbReference type="PANTHER" id="PTHR33116:SF66">
    <property type="entry name" value="REVERSE TRANSCRIPTASE ZINC-BINDING DOMAIN-CONTAINING PROTEIN"/>
    <property type="match status" value="1"/>
</dbReference>
<protein>
    <submittedName>
        <fullName evidence="2">Zf-RVT domain-containing protein</fullName>
    </submittedName>
</protein>
<keyword evidence="3" id="KW-1185">Reference proteome</keyword>
<dbReference type="EMBL" id="BDDD01000094">
    <property type="protein sequence ID" value="GAV59045.1"/>
    <property type="molecule type" value="Genomic_DNA"/>
</dbReference>
<dbReference type="Proteomes" id="UP000187406">
    <property type="component" value="Unassembled WGS sequence"/>
</dbReference>
<accession>A0A1Q3ATP3</accession>
<dbReference type="Pfam" id="PF13966">
    <property type="entry name" value="zf-RVT"/>
    <property type="match status" value="1"/>
</dbReference>
<organism evidence="2 3">
    <name type="scientific">Cephalotus follicularis</name>
    <name type="common">Albany pitcher plant</name>
    <dbReference type="NCBI Taxonomy" id="3775"/>
    <lineage>
        <taxon>Eukaryota</taxon>
        <taxon>Viridiplantae</taxon>
        <taxon>Streptophyta</taxon>
        <taxon>Embryophyta</taxon>
        <taxon>Tracheophyta</taxon>
        <taxon>Spermatophyta</taxon>
        <taxon>Magnoliopsida</taxon>
        <taxon>eudicotyledons</taxon>
        <taxon>Gunneridae</taxon>
        <taxon>Pentapetalae</taxon>
        <taxon>rosids</taxon>
        <taxon>fabids</taxon>
        <taxon>Oxalidales</taxon>
        <taxon>Cephalotaceae</taxon>
        <taxon>Cephalotus</taxon>
    </lineage>
</organism>
<dbReference type="OrthoDB" id="1692599at2759"/>
<gene>
    <name evidence="2" type="ORF">CFOL_v3_02578</name>
</gene>
<feature type="non-terminal residue" evidence="2">
    <location>
        <position position="1"/>
    </location>
</feature>
<sequence length="204" mass="23534">FSFKLAWETIRPSAALVPWAKVVWHSGGIPKHTFCLWLTFLKAYHTLDKLFCFGVEKSSLCPFGCGHHETVDHLFFECTFTKAVWSKVLKLKNCLPPASWNWENTATWAFEHKVGKQFRYWMRRAGLAATVYHCWRERNNRIFRQSVASSDHLRTCIMSNVSAKAALCLRIHDTPTNRSIVVNWEIEESIFHSHSSVQGYGQGA</sequence>
<reference evidence="3" key="1">
    <citation type="submission" date="2016-04" db="EMBL/GenBank/DDBJ databases">
        <title>Cephalotus genome sequencing.</title>
        <authorList>
            <person name="Fukushima K."/>
            <person name="Hasebe M."/>
            <person name="Fang X."/>
        </authorList>
    </citation>
    <scope>NUCLEOTIDE SEQUENCE [LARGE SCALE GENOMIC DNA]</scope>
    <source>
        <strain evidence="3">cv. St1</strain>
    </source>
</reference>
<dbReference type="PANTHER" id="PTHR33116">
    <property type="entry name" value="REVERSE TRANSCRIPTASE ZINC-BINDING DOMAIN-CONTAINING PROTEIN-RELATED-RELATED"/>
    <property type="match status" value="1"/>
</dbReference>
<dbReference type="InterPro" id="IPR026960">
    <property type="entry name" value="RVT-Znf"/>
</dbReference>
<proteinExistence type="predicted"/>